<dbReference type="InterPro" id="IPR016169">
    <property type="entry name" value="FAD-bd_PCMH_sub2"/>
</dbReference>
<proteinExistence type="inferred from homology"/>
<dbReference type="AlphaFoldDB" id="A0A380A8P4"/>
<feature type="compositionally biased region" description="Polar residues" evidence="10">
    <location>
        <begin position="512"/>
        <end position="521"/>
    </location>
</feature>
<evidence type="ECO:0000256" key="5">
    <source>
        <dbReference type="ARBA" id="ARBA00022737"/>
    </source>
</evidence>
<dbReference type="InterPro" id="IPR005496">
    <property type="entry name" value="Integral_membrane_TerC"/>
</dbReference>
<dbReference type="GO" id="GO:0050660">
    <property type="term" value="F:flavin adenine dinucleotide binding"/>
    <property type="evidence" value="ECO:0007669"/>
    <property type="project" value="InterPro"/>
</dbReference>
<evidence type="ECO:0000256" key="2">
    <source>
        <dbReference type="ARBA" id="ARBA00006337"/>
    </source>
</evidence>
<feature type="transmembrane region" description="Helical" evidence="11">
    <location>
        <begin position="120"/>
        <end position="148"/>
    </location>
</feature>
<dbReference type="SMART" id="SM00116">
    <property type="entry name" value="CBS"/>
    <property type="match status" value="2"/>
</dbReference>
<dbReference type="CDD" id="cd04590">
    <property type="entry name" value="CBS_pair_CorC_HlyC_assoc"/>
    <property type="match status" value="1"/>
</dbReference>
<keyword evidence="4 11" id="KW-0812">Transmembrane</keyword>
<evidence type="ECO:0000259" key="12">
    <source>
        <dbReference type="PROSITE" id="PS51371"/>
    </source>
</evidence>
<evidence type="ECO:0000256" key="9">
    <source>
        <dbReference type="PROSITE-ProRule" id="PRU00703"/>
    </source>
</evidence>
<dbReference type="PANTHER" id="PTHR22777">
    <property type="entry name" value="HEMOLYSIN-RELATED"/>
    <property type="match status" value="1"/>
</dbReference>
<evidence type="ECO:0000256" key="8">
    <source>
        <dbReference type="ARBA" id="ARBA00023136"/>
    </source>
</evidence>
<keyword evidence="7 9" id="KW-0129">CBS domain</keyword>
<feature type="transmembrane region" description="Helical" evidence="11">
    <location>
        <begin position="213"/>
        <end position="231"/>
    </location>
</feature>
<dbReference type="Pfam" id="PF03741">
    <property type="entry name" value="TerC"/>
    <property type="match status" value="1"/>
</dbReference>
<dbReference type="Pfam" id="PF03471">
    <property type="entry name" value="CorC_HlyC"/>
    <property type="match status" value="1"/>
</dbReference>
<evidence type="ECO:0000313" key="14">
    <source>
        <dbReference type="Proteomes" id="UP000254069"/>
    </source>
</evidence>
<keyword evidence="5" id="KW-0677">Repeat</keyword>
<feature type="domain" description="CBS" evidence="12">
    <location>
        <begin position="367"/>
        <end position="426"/>
    </location>
</feature>
<dbReference type="SMART" id="SM01091">
    <property type="entry name" value="CorC_HlyC"/>
    <property type="match status" value="1"/>
</dbReference>
<evidence type="ECO:0000256" key="11">
    <source>
        <dbReference type="SAM" id="Phobius"/>
    </source>
</evidence>
<feature type="region of interest" description="Disordered" evidence="10">
    <location>
        <begin position="511"/>
        <end position="532"/>
    </location>
</feature>
<dbReference type="InterPro" id="IPR044751">
    <property type="entry name" value="Ion_transp-like_CBS"/>
</dbReference>
<dbReference type="InterPro" id="IPR005170">
    <property type="entry name" value="Transptr-assoc_dom"/>
</dbReference>
<dbReference type="EMBL" id="UGYO01000001">
    <property type="protein sequence ID" value="SUI76296.1"/>
    <property type="molecule type" value="Genomic_DNA"/>
</dbReference>
<feature type="domain" description="CBS" evidence="12">
    <location>
        <begin position="305"/>
        <end position="364"/>
    </location>
</feature>
<reference evidence="13 14" key="1">
    <citation type="submission" date="2018-06" db="EMBL/GenBank/DDBJ databases">
        <authorList>
            <consortium name="Pathogen Informatics"/>
            <person name="Doyle S."/>
        </authorList>
    </citation>
    <scope>NUCLEOTIDE SEQUENCE [LARGE SCALE GENOMIC DNA]</scope>
    <source>
        <strain evidence="13 14">NCTC10738</strain>
    </source>
</reference>
<organism evidence="13 14">
    <name type="scientific">Shewanella algae</name>
    <dbReference type="NCBI Taxonomy" id="38313"/>
    <lineage>
        <taxon>Bacteria</taxon>
        <taxon>Pseudomonadati</taxon>
        <taxon>Pseudomonadota</taxon>
        <taxon>Gammaproteobacteria</taxon>
        <taxon>Alteromonadales</taxon>
        <taxon>Shewanellaceae</taxon>
        <taxon>Shewanella</taxon>
    </lineage>
</organism>
<dbReference type="Proteomes" id="UP000254069">
    <property type="component" value="Unassembled WGS sequence"/>
</dbReference>
<comment type="subcellular location">
    <subcellularLocation>
        <location evidence="1">Cell membrane</location>
        <topology evidence="1">Multi-pass membrane protein</topology>
    </subcellularLocation>
</comment>
<dbReference type="InterPro" id="IPR046342">
    <property type="entry name" value="CBS_dom_sf"/>
</dbReference>
<accession>A0A380A8P4</accession>
<dbReference type="Gene3D" id="3.10.580.10">
    <property type="entry name" value="CBS-domain"/>
    <property type="match status" value="1"/>
</dbReference>
<evidence type="ECO:0000256" key="7">
    <source>
        <dbReference type="ARBA" id="ARBA00023122"/>
    </source>
</evidence>
<dbReference type="Pfam" id="PF00571">
    <property type="entry name" value="CBS"/>
    <property type="match status" value="1"/>
</dbReference>
<keyword evidence="3" id="KW-1003">Cell membrane</keyword>
<dbReference type="RefSeq" id="WP_115389778.1">
    <property type="nucleotide sequence ID" value="NZ_JADZHC010000079.1"/>
</dbReference>
<evidence type="ECO:0000256" key="6">
    <source>
        <dbReference type="ARBA" id="ARBA00022989"/>
    </source>
</evidence>
<keyword evidence="14" id="KW-1185">Reference proteome</keyword>
<evidence type="ECO:0000256" key="1">
    <source>
        <dbReference type="ARBA" id="ARBA00004651"/>
    </source>
</evidence>
<dbReference type="PANTHER" id="PTHR22777:SF15">
    <property type="entry name" value="UPF0053 INNER MEMBRANE PROTEIN YOAE"/>
    <property type="match status" value="1"/>
</dbReference>
<dbReference type="Gene3D" id="3.30.465.10">
    <property type="match status" value="1"/>
</dbReference>
<evidence type="ECO:0000256" key="4">
    <source>
        <dbReference type="ARBA" id="ARBA00022692"/>
    </source>
</evidence>
<feature type="transmembrane region" description="Helical" evidence="11">
    <location>
        <begin position="184"/>
        <end position="207"/>
    </location>
</feature>
<feature type="transmembrane region" description="Helical" evidence="11">
    <location>
        <begin position="81"/>
        <end position="99"/>
    </location>
</feature>
<gene>
    <name evidence="13" type="primary">yoaE</name>
    <name evidence="13" type="ORF">NCTC10738_02433</name>
</gene>
<dbReference type="SUPFAM" id="SSF54631">
    <property type="entry name" value="CBS-domain pair"/>
    <property type="match status" value="1"/>
</dbReference>
<feature type="transmembrane region" description="Helical" evidence="11">
    <location>
        <begin position="47"/>
        <end position="69"/>
    </location>
</feature>
<feature type="transmembrane region" description="Helical" evidence="11">
    <location>
        <begin position="154"/>
        <end position="172"/>
    </location>
</feature>
<keyword evidence="6 11" id="KW-1133">Transmembrane helix</keyword>
<dbReference type="PROSITE" id="PS51371">
    <property type="entry name" value="CBS"/>
    <property type="match status" value="2"/>
</dbReference>
<evidence type="ECO:0000256" key="10">
    <source>
        <dbReference type="SAM" id="MobiDB-lite"/>
    </source>
</evidence>
<dbReference type="GO" id="GO:0005886">
    <property type="term" value="C:plasma membrane"/>
    <property type="evidence" value="ECO:0007669"/>
    <property type="project" value="UniProtKB-SubCell"/>
</dbReference>
<name>A0A380A8P4_9GAMM</name>
<keyword evidence="8 11" id="KW-0472">Membrane</keyword>
<dbReference type="InterPro" id="IPR036318">
    <property type="entry name" value="FAD-bd_PCMH-like_sf"/>
</dbReference>
<evidence type="ECO:0000313" key="13">
    <source>
        <dbReference type="EMBL" id="SUI76296.1"/>
    </source>
</evidence>
<feature type="transmembrane region" description="Helical" evidence="11">
    <location>
        <begin position="12"/>
        <end position="35"/>
    </location>
</feature>
<dbReference type="SUPFAM" id="SSF56176">
    <property type="entry name" value="FAD-binding/transporter-associated domain-like"/>
    <property type="match status" value="1"/>
</dbReference>
<dbReference type="InterPro" id="IPR000644">
    <property type="entry name" value="CBS_dom"/>
</dbReference>
<evidence type="ECO:0000256" key="3">
    <source>
        <dbReference type="ARBA" id="ARBA00022475"/>
    </source>
</evidence>
<protein>
    <submittedName>
        <fullName evidence="13">Magnesium/cobalt efflux protein CorC</fullName>
    </submittedName>
</protein>
<sequence length="532" mass="59471">MELLLDPHIWIGLFTLIILEIVLGIDNLVFIAILVKKLPQHQRDKARVIGLSLALLMRLGLLTVVSWLVTLNRPLFSLADFSFSGRDLILISGGLFLLFKATSELHERLESKEPEIGQKVAYASFGIVVTQILVLDAVFSIDSIITAVGMVDELWVMMTAVVVAMTVMLLASKPLTRFVNAHPTVVVLCLSFLLMIGFSLVAEGFGFHIPKGYLYAAIGFSIMIEFFNQLGQRRFEQREARKPLRDRTANAIFKLMGGKKQFEEIEEDEELPEDERALSKCFGEDERNMVGEVLTLAERSIKSIMTPRAEISWVNLSHSPEQIKQQLLSDSFSQYPLCDGDIDKVVALVSAKELLAVIEQQRPLQSLRPGHKPVIVPKSISVFRLLEELKRAKDDMALVTDEFGALLGLVTGHDILEAIVGELPQEDEAEEIRIDGDGWRARGSINLHQLEKLLGCDELESHNHEYVTLAGMLLARFGRIPEAGCVLTIEPWRFEVTAMNQHQIAEVKISHLEQQTDNSPASEGPYPTLAET</sequence>
<comment type="similarity">
    <text evidence="2">Belongs to the UPF0053 family.</text>
</comment>